<sequence>MHAGLIRPRCAKLNLVVLYSSFQWLRKLNLFFFATVRIKERAKAPRSRTTNRNLRIQRDTCVTVEDRYKLNMKNSHKLTFLLNKTKQNKTKQKNNFFKNGKITARQRRHNENDARCRAMTVISKLADKEWGEGSGGAEQEERLVKLQRKSVRDVLTELTEPNDKQYRP</sequence>
<organism evidence="1 2">
    <name type="scientific">Plakobranchus ocellatus</name>
    <dbReference type="NCBI Taxonomy" id="259542"/>
    <lineage>
        <taxon>Eukaryota</taxon>
        <taxon>Metazoa</taxon>
        <taxon>Spiralia</taxon>
        <taxon>Lophotrochozoa</taxon>
        <taxon>Mollusca</taxon>
        <taxon>Gastropoda</taxon>
        <taxon>Heterobranchia</taxon>
        <taxon>Euthyneura</taxon>
        <taxon>Panpulmonata</taxon>
        <taxon>Sacoglossa</taxon>
        <taxon>Placobranchoidea</taxon>
        <taxon>Plakobranchidae</taxon>
        <taxon>Plakobranchus</taxon>
    </lineage>
</organism>
<keyword evidence="2" id="KW-1185">Reference proteome</keyword>
<gene>
    <name evidence="1" type="ORF">PoB_003413700</name>
</gene>
<reference evidence="1 2" key="1">
    <citation type="journal article" date="2021" name="Elife">
        <title>Chloroplast acquisition without the gene transfer in kleptoplastic sea slugs, Plakobranchus ocellatus.</title>
        <authorList>
            <person name="Maeda T."/>
            <person name="Takahashi S."/>
            <person name="Yoshida T."/>
            <person name="Shimamura S."/>
            <person name="Takaki Y."/>
            <person name="Nagai Y."/>
            <person name="Toyoda A."/>
            <person name="Suzuki Y."/>
            <person name="Arimoto A."/>
            <person name="Ishii H."/>
            <person name="Satoh N."/>
            <person name="Nishiyama T."/>
            <person name="Hasebe M."/>
            <person name="Maruyama T."/>
            <person name="Minagawa J."/>
            <person name="Obokata J."/>
            <person name="Shigenobu S."/>
        </authorList>
    </citation>
    <scope>NUCLEOTIDE SEQUENCE [LARGE SCALE GENOMIC DNA]</scope>
</reference>
<name>A0AAV4AL56_9GAST</name>
<evidence type="ECO:0000313" key="2">
    <source>
        <dbReference type="Proteomes" id="UP000735302"/>
    </source>
</evidence>
<accession>A0AAV4AL56</accession>
<dbReference type="Proteomes" id="UP000735302">
    <property type="component" value="Unassembled WGS sequence"/>
</dbReference>
<dbReference type="AlphaFoldDB" id="A0AAV4AL56"/>
<comment type="caution">
    <text evidence="1">The sequence shown here is derived from an EMBL/GenBank/DDBJ whole genome shotgun (WGS) entry which is preliminary data.</text>
</comment>
<evidence type="ECO:0000313" key="1">
    <source>
        <dbReference type="EMBL" id="GFO07632.1"/>
    </source>
</evidence>
<protein>
    <submittedName>
        <fullName evidence="1">Uncharacterized protein</fullName>
    </submittedName>
</protein>
<dbReference type="EMBL" id="BLXT01003903">
    <property type="protein sequence ID" value="GFO07632.1"/>
    <property type="molecule type" value="Genomic_DNA"/>
</dbReference>
<proteinExistence type="predicted"/>